<dbReference type="NCBIfam" id="TIGR00277">
    <property type="entry name" value="HDIG"/>
    <property type="match status" value="1"/>
</dbReference>
<dbReference type="PROSITE" id="PS51832">
    <property type="entry name" value="HD_GYP"/>
    <property type="match status" value="1"/>
</dbReference>
<dbReference type="InterPro" id="IPR029016">
    <property type="entry name" value="GAF-like_dom_sf"/>
</dbReference>
<accession>E8M3F3</accession>
<dbReference type="Gene3D" id="3.30.450.40">
    <property type="match status" value="1"/>
</dbReference>
<dbReference type="CDD" id="cd00077">
    <property type="entry name" value="HDc"/>
    <property type="match status" value="1"/>
</dbReference>
<feature type="domain" description="HD" evidence="1">
    <location>
        <begin position="198"/>
        <end position="320"/>
    </location>
</feature>
<evidence type="ECO:0000259" key="1">
    <source>
        <dbReference type="PROSITE" id="PS51831"/>
    </source>
</evidence>
<sequence>MDLSVPLEREYLTKHDFYRDLIDTLVEEANSQVGYLHFFDAATNEIALNVWSTKALEHCHSSHETHYPLSAAGIWADSIRTNKPVIHNDYPMAHHAPESLPEGHISLHHHFSVPITFNGKVVAIVGIGNGDTGYNEAEVECFWSRLNQLWPQVEAKASQITHSNSGHRKVFESRSPYSILTGMLGAISRALEIRDEYTSSHQRNVAHLCELIADQMHLSEHDKQGLIVGALVHDIGKIAIPSQLLNKTGQLMPVEYDLLKSHSEIGSSIFKDVDFPWPIIDIVEQHHERLDGSGYPKGLKGNQILMEARIVAVADTFDAMASDRPYRKALGARAAINTLKRGRNTLYDPYVVDAFLLCYTQDKTLGGCYTPGGA</sequence>
<dbReference type="InterPro" id="IPR003018">
    <property type="entry name" value="GAF"/>
</dbReference>
<reference evidence="3 4" key="1">
    <citation type="journal article" date="2012" name="Int. J. Syst. Evol. Microbiol.">
        <title>Vibrio caribbeanicus sp. nov., isolated from the marine sponge Scleritoderma cyanea.</title>
        <authorList>
            <person name="Hoffmann M."/>
            <person name="Monday S.R."/>
            <person name="Allard M.W."/>
            <person name="Strain E.A."/>
            <person name="Whittaker P."/>
            <person name="Naum M."/>
            <person name="McCarthy P.J."/>
            <person name="Lopez J.V."/>
            <person name="Fischer M."/>
            <person name="Brown E.W."/>
        </authorList>
    </citation>
    <scope>NUCLEOTIDE SEQUENCE [LARGE SCALE GENOMIC DNA]</scope>
    <source>
        <strain evidence="4">DSMZ 21326</strain>
    </source>
</reference>
<organism evidence="3 4">
    <name type="scientific">Vibrio sinaloensis DSM 21326</name>
    <dbReference type="NCBI Taxonomy" id="945550"/>
    <lineage>
        <taxon>Bacteria</taxon>
        <taxon>Pseudomonadati</taxon>
        <taxon>Pseudomonadota</taxon>
        <taxon>Gammaproteobacteria</taxon>
        <taxon>Vibrionales</taxon>
        <taxon>Vibrionaceae</taxon>
        <taxon>Vibrio</taxon>
        <taxon>Vibrio oreintalis group</taxon>
    </lineage>
</organism>
<feature type="domain" description="HD-GYP" evidence="2">
    <location>
        <begin position="176"/>
        <end position="371"/>
    </location>
</feature>
<dbReference type="SMART" id="SM00471">
    <property type="entry name" value="HDc"/>
    <property type="match status" value="1"/>
</dbReference>
<dbReference type="PANTHER" id="PTHR43155:SF2">
    <property type="entry name" value="CYCLIC DI-GMP PHOSPHODIESTERASE PA4108"/>
    <property type="match status" value="1"/>
</dbReference>
<dbReference type="eggNOG" id="COG2206">
    <property type="taxonomic scope" value="Bacteria"/>
</dbReference>
<dbReference type="Pfam" id="PF13487">
    <property type="entry name" value="HD_5"/>
    <property type="match status" value="1"/>
</dbReference>
<evidence type="ECO:0000259" key="2">
    <source>
        <dbReference type="PROSITE" id="PS51832"/>
    </source>
</evidence>
<dbReference type="InterPro" id="IPR003607">
    <property type="entry name" value="HD/PDEase_dom"/>
</dbReference>
<dbReference type="InterPro" id="IPR006674">
    <property type="entry name" value="HD_domain"/>
</dbReference>
<dbReference type="GO" id="GO:0008081">
    <property type="term" value="F:phosphoric diester hydrolase activity"/>
    <property type="evidence" value="ECO:0007669"/>
    <property type="project" value="UniProtKB-ARBA"/>
</dbReference>
<dbReference type="Pfam" id="PF13185">
    <property type="entry name" value="GAF_2"/>
    <property type="match status" value="1"/>
</dbReference>
<dbReference type="PROSITE" id="PS51831">
    <property type="entry name" value="HD"/>
    <property type="match status" value="1"/>
</dbReference>
<dbReference type="InterPro" id="IPR037522">
    <property type="entry name" value="HD_GYP_dom"/>
</dbReference>
<dbReference type="SUPFAM" id="SSF55781">
    <property type="entry name" value="GAF domain-like"/>
    <property type="match status" value="1"/>
</dbReference>
<keyword evidence="3" id="KW-0378">Hydrolase</keyword>
<dbReference type="Gene3D" id="1.10.3210.10">
    <property type="entry name" value="Hypothetical protein af1432"/>
    <property type="match status" value="1"/>
</dbReference>
<dbReference type="PANTHER" id="PTHR43155">
    <property type="entry name" value="CYCLIC DI-GMP PHOSPHODIESTERASE PA4108-RELATED"/>
    <property type="match status" value="1"/>
</dbReference>
<dbReference type="AlphaFoldDB" id="E8M3F3"/>
<dbReference type="Proteomes" id="UP000006228">
    <property type="component" value="Unassembled WGS sequence"/>
</dbReference>
<proteinExistence type="predicted"/>
<dbReference type="InterPro" id="IPR006675">
    <property type="entry name" value="HDIG_dom"/>
</dbReference>
<dbReference type="SUPFAM" id="SSF109604">
    <property type="entry name" value="HD-domain/PDEase-like"/>
    <property type="match status" value="1"/>
</dbReference>
<dbReference type="EMBL" id="AEVT01000018">
    <property type="protein sequence ID" value="EGA71459.1"/>
    <property type="molecule type" value="Genomic_DNA"/>
</dbReference>
<dbReference type="OrthoDB" id="9816273at2"/>
<evidence type="ECO:0000313" key="3">
    <source>
        <dbReference type="EMBL" id="EGA71459.1"/>
    </source>
</evidence>
<name>E8M3F3_PHOS4</name>
<gene>
    <name evidence="3" type="ORF">VISI1226_11771</name>
</gene>
<protein>
    <submittedName>
        <fullName evidence="3">Metal dependent phosphohydrolase</fullName>
    </submittedName>
</protein>
<comment type="caution">
    <text evidence="3">The sequence shown here is derived from an EMBL/GenBank/DDBJ whole genome shotgun (WGS) entry which is preliminary data.</text>
</comment>
<evidence type="ECO:0000313" key="4">
    <source>
        <dbReference type="Proteomes" id="UP000006228"/>
    </source>
</evidence>